<dbReference type="KEGG" id="mrob:HH214_11770"/>
<evidence type="ECO:0000313" key="2">
    <source>
        <dbReference type="EMBL" id="QJD96503.1"/>
    </source>
</evidence>
<dbReference type="InterPro" id="IPR032577">
    <property type="entry name" value="DUF4920"/>
</dbReference>
<protein>
    <submittedName>
        <fullName evidence="2">DUF4920 domain-containing protein</fullName>
    </submittedName>
</protein>
<evidence type="ECO:0000313" key="3">
    <source>
        <dbReference type="Proteomes" id="UP000503278"/>
    </source>
</evidence>
<evidence type="ECO:0000256" key="1">
    <source>
        <dbReference type="SAM" id="SignalP"/>
    </source>
</evidence>
<dbReference type="AlphaFoldDB" id="A0A7L5E6N7"/>
<reference evidence="2 3" key="1">
    <citation type="submission" date="2020-04" db="EMBL/GenBank/DDBJ databases">
        <title>Genome sequencing of novel species.</title>
        <authorList>
            <person name="Heo J."/>
            <person name="Kim S.-J."/>
            <person name="Kim J.-S."/>
            <person name="Hong S.-B."/>
            <person name="Kwon S.-W."/>
        </authorList>
    </citation>
    <scope>NUCLEOTIDE SEQUENCE [LARGE SCALE GENOMIC DNA]</scope>
    <source>
        <strain evidence="2 3">F39-2</strain>
    </source>
</reference>
<name>A0A7L5E6N7_9SPHI</name>
<feature type="chain" id="PRO_5029820680" evidence="1">
    <location>
        <begin position="22"/>
        <end position="154"/>
    </location>
</feature>
<keyword evidence="3" id="KW-1185">Reference proteome</keyword>
<keyword evidence="1" id="KW-0732">Signal</keyword>
<feature type="signal peptide" evidence="1">
    <location>
        <begin position="1"/>
        <end position="21"/>
    </location>
</feature>
<sequence>MKFIITSLIYCCLLVTAQAQKHTPLPHGMVFGSAPSHVSLMPASKLETFMGKRTRTTASVIGTVIKVTKPKGGWFILDAGNGQTIQAHFRNYNVVLPEDLKGRQVVIAGVAQKEFIADDHQQLAGNRKTDKNTLSSKNKPPQLTYEVTGLFVNK</sequence>
<dbReference type="RefSeq" id="WP_169607889.1">
    <property type="nucleotide sequence ID" value="NZ_CP051682.1"/>
</dbReference>
<gene>
    <name evidence="2" type="ORF">HH214_11770</name>
</gene>
<proteinExistence type="predicted"/>
<accession>A0A7L5E6N7</accession>
<dbReference type="Proteomes" id="UP000503278">
    <property type="component" value="Chromosome"/>
</dbReference>
<dbReference type="EMBL" id="CP051682">
    <property type="protein sequence ID" value="QJD96503.1"/>
    <property type="molecule type" value="Genomic_DNA"/>
</dbReference>
<organism evidence="2 3">
    <name type="scientific">Mucilaginibacter robiniae</name>
    <dbReference type="NCBI Taxonomy" id="2728022"/>
    <lineage>
        <taxon>Bacteria</taxon>
        <taxon>Pseudomonadati</taxon>
        <taxon>Bacteroidota</taxon>
        <taxon>Sphingobacteriia</taxon>
        <taxon>Sphingobacteriales</taxon>
        <taxon>Sphingobacteriaceae</taxon>
        <taxon>Mucilaginibacter</taxon>
    </lineage>
</organism>
<dbReference type="Pfam" id="PF16267">
    <property type="entry name" value="DUF4920"/>
    <property type="match status" value="1"/>
</dbReference>